<protein>
    <submittedName>
        <fullName evidence="1">Putative redox protein, regulator of disulfide bond formation</fullName>
    </submittedName>
</protein>
<evidence type="ECO:0000313" key="1">
    <source>
        <dbReference type="EMBL" id="EYU16652.1"/>
    </source>
</evidence>
<dbReference type="Proteomes" id="UP000023464">
    <property type="component" value="Unassembled WGS sequence"/>
</dbReference>
<dbReference type="InterPro" id="IPR003718">
    <property type="entry name" value="OsmC/Ohr_fam"/>
</dbReference>
<dbReference type="PANTHER" id="PTHR35368">
    <property type="entry name" value="HYDROPEROXIDE REDUCTASE"/>
    <property type="match status" value="1"/>
</dbReference>
<dbReference type="AlphaFoldDB" id="A0A022PKK2"/>
<gene>
    <name evidence="1" type="ORF">BA1DRAFT_00754</name>
</gene>
<name>A0A022PKK2_9GAMM</name>
<organism evidence="1 2">
    <name type="scientific">Photorhabdus aegyptia</name>
    <dbReference type="NCBI Taxonomy" id="2805098"/>
    <lineage>
        <taxon>Bacteria</taxon>
        <taxon>Pseudomonadati</taxon>
        <taxon>Pseudomonadota</taxon>
        <taxon>Gammaproteobacteria</taxon>
        <taxon>Enterobacterales</taxon>
        <taxon>Morganellaceae</taxon>
        <taxon>Photorhabdus</taxon>
    </lineage>
</organism>
<dbReference type="PANTHER" id="PTHR35368:SF1">
    <property type="entry name" value="HYDROPEROXIDE REDUCTASE"/>
    <property type="match status" value="1"/>
</dbReference>
<dbReference type="InterPro" id="IPR036102">
    <property type="entry name" value="OsmC/Ohrsf"/>
</dbReference>
<reference evidence="1 2" key="1">
    <citation type="submission" date="2014-03" db="EMBL/GenBank/DDBJ databases">
        <title>Draft Genome of Photorhabdus luminescens BA1, an Egyptian Isolate.</title>
        <authorList>
            <person name="Ghazal S."/>
            <person name="Hurst S.G.IV."/>
            <person name="Morris K."/>
            <person name="Thomas K."/>
            <person name="Tisa L.S."/>
        </authorList>
    </citation>
    <scope>NUCLEOTIDE SEQUENCE [LARGE SCALE GENOMIC DNA]</scope>
    <source>
        <strain evidence="1 2">BA1</strain>
    </source>
</reference>
<dbReference type="InterPro" id="IPR052924">
    <property type="entry name" value="OsmC/Ohr_hydroprdx_reductase"/>
</dbReference>
<sequence length="146" mass="16157">MAKELFTATVKSVAGVKVECTSRDFSFYLDEPRNLGGTDQGMNPVEALLCSLGACKCIVAKAFAKLHKINLIDIHVDLEGELDTDGFTGRNKQAKLGFSKIVTKFHIKADNSEEEIHAFVDFINRTCPVHDTIENAPSFITEIYCE</sequence>
<dbReference type="EMBL" id="JFGV01000008">
    <property type="protein sequence ID" value="EYU16652.1"/>
    <property type="molecule type" value="Genomic_DNA"/>
</dbReference>
<dbReference type="SUPFAM" id="SSF82784">
    <property type="entry name" value="OsmC-like"/>
    <property type="match status" value="1"/>
</dbReference>
<comment type="caution">
    <text evidence="1">The sequence shown here is derived from an EMBL/GenBank/DDBJ whole genome shotgun (WGS) entry which is preliminary data.</text>
</comment>
<evidence type="ECO:0000313" key="2">
    <source>
        <dbReference type="Proteomes" id="UP000023464"/>
    </source>
</evidence>
<dbReference type="InterPro" id="IPR015946">
    <property type="entry name" value="KH_dom-like_a/b"/>
</dbReference>
<accession>A0A022PKK2</accession>
<dbReference type="PATRIC" id="fig|1393736.3.peg.761"/>
<keyword evidence="2" id="KW-1185">Reference proteome</keyword>
<dbReference type="RefSeq" id="WP_036776125.1">
    <property type="nucleotide sequence ID" value="NZ_CAWLTM010000107.1"/>
</dbReference>
<proteinExistence type="predicted"/>
<dbReference type="Pfam" id="PF02566">
    <property type="entry name" value="OsmC"/>
    <property type="match status" value="1"/>
</dbReference>
<dbReference type="Gene3D" id="3.30.300.20">
    <property type="match status" value="1"/>
</dbReference>